<organism evidence="1 2">
    <name type="scientific">Castor canadensis</name>
    <name type="common">American beaver</name>
    <dbReference type="NCBI Taxonomy" id="51338"/>
    <lineage>
        <taxon>Eukaryota</taxon>
        <taxon>Metazoa</taxon>
        <taxon>Chordata</taxon>
        <taxon>Craniata</taxon>
        <taxon>Vertebrata</taxon>
        <taxon>Euteleostomi</taxon>
        <taxon>Mammalia</taxon>
        <taxon>Eutheria</taxon>
        <taxon>Euarchontoglires</taxon>
        <taxon>Glires</taxon>
        <taxon>Rodentia</taxon>
        <taxon>Castorimorpha</taxon>
        <taxon>Castoridae</taxon>
        <taxon>Castor</taxon>
    </lineage>
</organism>
<name>A0AC58N6H6_CASCN</name>
<dbReference type="Proteomes" id="UP001732720">
    <property type="component" value="Chromosome 1"/>
</dbReference>
<gene>
    <name evidence="2" type="primary">LOC109677740</name>
</gene>
<dbReference type="RefSeq" id="XP_073937202.1">
    <property type="nucleotide sequence ID" value="XM_074081101.1"/>
</dbReference>
<evidence type="ECO:0000313" key="1">
    <source>
        <dbReference type="Proteomes" id="UP001732720"/>
    </source>
</evidence>
<protein>
    <submittedName>
        <fullName evidence="2">Centrosomal protein of 295 kDa-like isoform X1</fullName>
    </submittedName>
</protein>
<evidence type="ECO:0000313" key="2">
    <source>
        <dbReference type="RefSeq" id="XP_073937202.1"/>
    </source>
</evidence>
<sequence>MTEVTRAWRWPPRRRPNGSWDAERRALRGSRGAASCGLRTSRSWGSDPFYLKYTEMKRKIVSAGKLRLSPNEEACILKEDYERRRKLRLLQVREQERDIALQIREDIKQRRNQQFTRLADKLRAEWENSHTQKIQKLEKLYLGSLRNMGEGHRQAKENEPDLDALALRAAERKRKAEVRHKEALKVQKNQKEILMKQKTWHIQTRKEALLVEKERSAKITSLPLPLPAPFENIEVKRISSVKTNSSTYHHISTFVNRQMDTKQPDAHLAAEEEAKRLEELQKQAARERMEQFEKAHERGFQAMKKIHLAHNQEKLMKELKQLQQEDLARKRQTVAQMPPQLVELPYKRSEIKDDWQRELEFAFEDVYNADRKVKGNLILHLEPEPLPTVTDQIQDEDLDLSMEQENKVLHNANFGLLIFMSDSGILNFSTQLSYPLAMNTQHITSKILFKKLLNKIRSQKSLWTIKSMSADEGEMTTVSETGSKAAGAVGSKERTLSSEQQVVESDTLTIESGPLSSEDKPLSCQTEFGKEQEVNETPPGMTVAQSSVLLHPQEEAVRVRTSARQKQIMEIEEQKQKQLELLEQIEQQKLRLETDCFRAQLEEEKRKNIQQTKVGTALASCTVISDEDGHRQMIRNYQQQLLQQNRLHKQSVETARKRLLEYQTILKGRYPSMSATSLISDSVISILPQKSEKRTAISEHWNQSQRLKLSLNMQPIQICKLEQDHIQVPGQNHFPQRQIKTTEIVRTSDVLANIESQEYLRQFSKTETQQRDYKLVPKDSHKLSGALSYDQPQVLQGAREIPETLRVPTFQALESQQILSDDSENISSKLTEPSSFLPLASEHSFTFLPVKVESGKIQEPLSIINKSTVSIGHSAISQIHDHPLTSSETIAAQQGHLKALQEQLELQKSILQARQEQLLLYKQKELEEHTGLSALHPVVTVDSHASLSSAKAEPGRFQDSSPANRASVLPSGNPALAQWEDRLLHFSQPMVLQQSNLKFLQEHLNIQRDVLQARREAQEVLLVHKQNELDGRICSEQAEPSFLPQQVTQHMFTSLPFANTKSREKGLFSSQSEISGSQDGSSSFLQQFPPLSDNFKLFQEQQTTQRDMLQVRPDAQVGLLLHRQRNLRDNMPVSPAQHLDASQASTEAEPPTFQDKSLSFPQHGLPRQENLTTFQEQSHVQRVILGARQGTQEFVYKQSELEKGISSEQPCTSSSSQAAEFEGLQEFMSIKSNSTGPLSHSKIPRLQESFLRFSQDTLPLQGHLKEHQECLATEKEAYHFSQKTQDNTSSEQTGLSSFIPQSGQLSFISLPSAYSGTTQEQTGLSSFIPQSGQLSFTSLPSAYSGTTQEPVSIDNNNKITASYFQIPELQDRLSKIAQCIQPQQENLKALQERVAAQREAIIQSRQVAQEEILLHKQRRWKGRLSPEQVGTSSSQHSFASLPLSESERTQELCPTNNNTTSSSHSEMLILPDRLLGLSHTVLPQQDNLIVLQEHLHAQTNSFPSVKKSQKELVLPRQFKFEEKVSSEHFVQSHHGDLKTLQQHLDVQRKAIRSGQELQEELLLQRLSKLEKRVSSEQVSSSSFSSQVALPVADSEGTQTSFQTKSSDTKIPRQSDRLLSPSQPILSQQGNLTVLLDLEREVCPNEKPQAELLLKKQNKSAEYAVPSLLLSKETDHSFIPLPFAEAKSKSICELYSENEHAAPSSDSVTPGFQDRLLSYSQPFSAQQDNVGLQKQLDLQRVLHYSQKAQEESLVLRQTALQQQIQKHQETLKDFFNNGQASQPTVENGLRMQKMEQLRECLPNIQDLPRDDQESNGYADRNTSDDNHLLSEAASASQRSEHLDKEPSRNASKPPVAKVKCGLDLNQHELSAIQEVESPASGRPSTPGKPNFLQDRDPMRVSISREQSFLGSPLAHDPFGCQQLPVQKGIKSDDSDEAVKVQKPDVENHAVLSYALEEEEYTCLSPTVKPCDKTETQEISHEPSSSITVSTGSFLSYENTELSLTDPESFSEHIDHQEQESIASKQKETDILNSIVPSTQAIYQQNSSDVHKSLLPIVEEFTSGHIHFRQMTEKHIKEVNVIPEKSDFRVNLDFPELEHIFPNLHRQLFKPLEAHPDFDLSSSSSVISQDNRDFYQSSDSSTERCTSSSRTVSFTALRRTSLHSFPNTRQPDPHAAAQSFAIENIEGSEQSFQQLLPEFSSQEGSQHADLPSIFSIETRDSSESRDNHKCPSEQTETLQNKKKSVHFQSSMCSSSDDTAVFDQLRVQHSTPCGSSSSESSIKLESREEKLGFEELSKREIDTVLQSQGLTEDKNTTCRVLAVNPHGEETDSQLWARTVEMGTSIQTPFSSEKYFENSTKETPKALRNLSQLAQLEPLTSRESFSFQSSIPIWETESGHGIMEEPELTLVSTSDISIAEADFANLTLEEKRENETKNFVQVGEFLPLLSETPDGPAVSENKPTAISGNLQEPFVKREKSFMEKACQRQKEIQSKTINFQPCTGSSVSHLRGINKVRALLLEERKTQVLRHQRALRLYDQLAEVKQQKEEKVKQAYAQNRARAKEFHKGSRVSPSFLCLK</sequence>
<proteinExistence type="predicted"/>
<reference evidence="2" key="1">
    <citation type="submission" date="2025-08" db="UniProtKB">
        <authorList>
            <consortium name="RefSeq"/>
        </authorList>
    </citation>
    <scope>IDENTIFICATION</scope>
</reference>
<keyword evidence="1" id="KW-1185">Reference proteome</keyword>
<accession>A0AC58N6H6</accession>